<protein>
    <submittedName>
        <fullName evidence="2">Uncharacterized protein</fullName>
    </submittedName>
</protein>
<evidence type="ECO:0000256" key="1">
    <source>
        <dbReference type="SAM" id="MobiDB-lite"/>
    </source>
</evidence>
<reference evidence="2 3" key="1">
    <citation type="submission" date="2015-04" db="EMBL/GenBank/DDBJ databases">
        <title>Complete Sequence for the Genome of the Thioalkalivibrio versutus D301.</title>
        <authorList>
            <person name="Mu T."/>
            <person name="Zhou J."/>
            <person name="Xu X."/>
        </authorList>
    </citation>
    <scope>NUCLEOTIDE SEQUENCE [LARGE SCALE GENOMIC DNA]</scope>
    <source>
        <strain evidence="2 3">D301</strain>
    </source>
</reference>
<dbReference type="OrthoDB" id="5785440at2"/>
<dbReference type="EMBL" id="CP011367">
    <property type="protein sequence ID" value="AKJ94691.1"/>
    <property type="molecule type" value="Genomic_DNA"/>
</dbReference>
<dbReference type="KEGG" id="tvr:TVD_04575"/>
<dbReference type="RefSeq" id="WP_018146042.1">
    <property type="nucleotide sequence ID" value="NZ_CP011367.1"/>
</dbReference>
<organism evidence="2 3">
    <name type="scientific">Thioalkalivibrio versutus</name>
    <dbReference type="NCBI Taxonomy" id="106634"/>
    <lineage>
        <taxon>Bacteria</taxon>
        <taxon>Pseudomonadati</taxon>
        <taxon>Pseudomonadota</taxon>
        <taxon>Gammaproteobacteria</taxon>
        <taxon>Chromatiales</taxon>
        <taxon>Ectothiorhodospiraceae</taxon>
        <taxon>Thioalkalivibrio</taxon>
    </lineage>
</organism>
<dbReference type="AlphaFoldDB" id="A0A0G3G766"/>
<feature type="region of interest" description="Disordered" evidence="1">
    <location>
        <begin position="126"/>
        <end position="145"/>
    </location>
</feature>
<sequence>MAGHFPFAGKRGTRYGLAPRGTIAAFFENHGFNDELQEKYYKWWYDFAKDFVEKDSDLSYTMIRKFDSYPMGTHAHHAFHLNDKYWPSCLDELGSFIRDVIFPKMDEKAMHDIEEKHAKLIKDLEKEAESNPRDAAPDVGLFRHV</sequence>
<accession>A0A0G3G766</accession>
<dbReference type="PATRIC" id="fig|106634.4.peg.935"/>
<dbReference type="STRING" id="106634.TVD_04575"/>
<proteinExistence type="predicted"/>
<dbReference type="Proteomes" id="UP000064201">
    <property type="component" value="Chromosome"/>
</dbReference>
<evidence type="ECO:0000313" key="2">
    <source>
        <dbReference type="EMBL" id="AKJ94691.1"/>
    </source>
</evidence>
<evidence type="ECO:0000313" key="3">
    <source>
        <dbReference type="Proteomes" id="UP000064201"/>
    </source>
</evidence>
<name>A0A0G3G766_9GAMM</name>
<gene>
    <name evidence="2" type="ORF">TVD_04575</name>
</gene>
<feature type="compositionally biased region" description="Basic and acidic residues" evidence="1">
    <location>
        <begin position="126"/>
        <end position="136"/>
    </location>
</feature>
<keyword evidence="3" id="KW-1185">Reference proteome</keyword>